<sequence length="666" mass="73949">MEKAEFTERNVAWRYLDAVESTEGTEIKEFYDRRWTQSERPSFLHPDRDTLWQIEQSLHSLAAFEAKPDFDPILGRPLNSLRSRLLATAQYLLRTDHTIAWVGQIGFGKTTALSYATGLTLPSDTGRQSVFPTGSGRMTLCEVVIKVAPAFGLAVDCLSVDEVRELVSDMVNGLAKRETGISTEMDRVLRAMAGIHREAVVDNGKKRFVDPLKVMLDAGDKPYDIINRVMARLNLEARTGNTMILSEDKVGGLEWLAGNVAKINSGQHSDFGVPNRITVLLPSKVLAGSPYDISILDTKGIEGTTQRRDLRLQIDDIRTLTVLCSRFNDAPGDKPMALLREVSDTRSDAAERGRLCIVVLPWLDEALGVRGDDGATPTTIEDGYLIREDQALDALSREGLPEVPIYFYNALKENPAVIWKNLNDQIGKLRGRYHDRAQQLAAGADALVNDAHAAASLEARQQISEAIDRFVERKAELPMLVQAAHQNLIEQTRWGTASSIAASMNRRGGWSQFSVHHLLGVGVRADAAARSMKAFIGIDEIVKDLEDQFQHLPDVTQSLAALRDEMKDWEQEFLAQALALGRAAFKPQLDEANDLWRACVERWGGGPGYREAVADMIEEWFKSNEELDGARRAVESGLNQIWRELVLNALIAATRIDVPDNLGDPT</sequence>
<dbReference type="AlphaFoldDB" id="G6YG75"/>
<reference evidence="1 2" key="1">
    <citation type="journal article" date="2012" name="J. Bacteriol.">
        <title>Draft Genome Sequence of Plant Growth-Promoting Rhizobium Mesorhizobium amorphae, Isolated from Zinc-Lead Mine Tailings.</title>
        <authorList>
            <person name="Hao X."/>
            <person name="Lin Y."/>
            <person name="Johnstone L."/>
            <person name="Baltrus D.A."/>
            <person name="Miller S.J."/>
            <person name="Wei G."/>
            <person name="Rensing C."/>
        </authorList>
    </citation>
    <scope>NUCLEOTIDE SEQUENCE [LARGE SCALE GENOMIC DNA]</scope>
    <source>
        <strain evidence="1 2">CCNWGS0123</strain>
    </source>
</reference>
<dbReference type="Proteomes" id="UP000002949">
    <property type="component" value="Unassembled WGS sequence"/>
</dbReference>
<accession>G6YG75</accession>
<protein>
    <submittedName>
        <fullName evidence="1">XRE family transcriptional regulator</fullName>
    </submittedName>
</protein>
<proteinExistence type="predicted"/>
<name>G6YG75_9HYPH</name>
<keyword evidence="2" id="KW-1185">Reference proteome</keyword>
<dbReference type="PATRIC" id="fig|1082933.3.peg.4832"/>
<dbReference type="eggNOG" id="COG1419">
    <property type="taxonomic scope" value="Bacteria"/>
</dbReference>
<dbReference type="EMBL" id="AGSN01000174">
    <property type="protein sequence ID" value="EHH09256.1"/>
    <property type="molecule type" value="Genomic_DNA"/>
</dbReference>
<dbReference type="KEGG" id="mamo:A6B35_33090"/>
<organism evidence="1 2">
    <name type="scientific">Mesorhizobium amorphae CCNWGS0123</name>
    <dbReference type="NCBI Taxonomy" id="1082933"/>
    <lineage>
        <taxon>Bacteria</taxon>
        <taxon>Pseudomonadati</taxon>
        <taxon>Pseudomonadota</taxon>
        <taxon>Alphaproteobacteria</taxon>
        <taxon>Hyphomicrobiales</taxon>
        <taxon>Phyllobacteriaceae</taxon>
        <taxon>Mesorhizobium</taxon>
    </lineage>
</organism>
<evidence type="ECO:0000313" key="2">
    <source>
        <dbReference type="Proteomes" id="UP000002949"/>
    </source>
</evidence>
<evidence type="ECO:0000313" key="1">
    <source>
        <dbReference type="EMBL" id="EHH09256.1"/>
    </source>
</evidence>
<gene>
    <name evidence="1" type="ORF">MEA186_24917</name>
</gene>